<dbReference type="SUPFAM" id="SSF81995">
    <property type="entry name" value="beta-sandwich domain of Sec23/24"/>
    <property type="match status" value="1"/>
</dbReference>
<keyword evidence="22" id="KW-1185">Reference proteome</keyword>
<dbReference type="Gene3D" id="2.30.30.380">
    <property type="entry name" value="Zn-finger domain of Sec23/24"/>
    <property type="match status" value="1"/>
</dbReference>
<dbReference type="GO" id="GO:0005789">
    <property type="term" value="C:endoplasmic reticulum membrane"/>
    <property type="evidence" value="ECO:0007669"/>
    <property type="project" value="UniProtKB-SubCell"/>
</dbReference>
<dbReference type="FunFam" id="2.30.30.380:FF:000003">
    <property type="entry name" value="SEC24 homolog D, COPII coat complex component"/>
    <property type="match status" value="1"/>
</dbReference>
<dbReference type="CDD" id="cd01479">
    <property type="entry name" value="Sec24-like"/>
    <property type="match status" value="1"/>
</dbReference>
<dbReference type="InterPro" id="IPR036465">
    <property type="entry name" value="vWFA_dom_sf"/>
</dbReference>
<dbReference type="PANTHER" id="PTHR13803:SF5">
    <property type="entry name" value="PROTEIN TRANSPORT PROTEIN SEC24C"/>
    <property type="match status" value="1"/>
</dbReference>
<keyword evidence="12" id="KW-0653">Protein transport</keyword>
<dbReference type="InterPro" id="IPR036180">
    <property type="entry name" value="Gelsolin-like_dom_sf"/>
</dbReference>
<dbReference type="Proteomes" id="UP000518305">
    <property type="component" value="Unassembled WGS sequence"/>
</dbReference>
<keyword evidence="7" id="KW-0597">Phosphoprotein</keyword>
<name>A0A7K9DU90_9AVES</name>
<dbReference type="InterPro" id="IPR029006">
    <property type="entry name" value="ADF-H/Gelsolin-like_dom_sf"/>
</dbReference>
<evidence type="ECO:0000256" key="11">
    <source>
        <dbReference type="ARBA" id="ARBA00022892"/>
    </source>
</evidence>
<feature type="non-terminal residue" evidence="21">
    <location>
        <position position="1"/>
    </location>
</feature>
<feature type="domain" description="Gelsolin-like" evidence="16">
    <location>
        <begin position="994"/>
        <end position="1065"/>
    </location>
</feature>
<dbReference type="Gene3D" id="2.60.40.1670">
    <property type="entry name" value="beta-sandwich domain of Sec23/24"/>
    <property type="match status" value="1"/>
</dbReference>
<feature type="compositionally biased region" description="Polar residues" evidence="15">
    <location>
        <begin position="120"/>
        <end position="130"/>
    </location>
</feature>
<dbReference type="Gene3D" id="3.40.50.410">
    <property type="entry name" value="von Willebrand factor, type A domain"/>
    <property type="match status" value="1"/>
</dbReference>
<evidence type="ECO:0000256" key="5">
    <source>
        <dbReference type="ARBA" id="ARBA00022448"/>
    </source>
</evidence>
<keyword evidence="13" id="KW-0472">Membrane</keyword>
<evidence type="ECO:0000256" key="6">
    <source>
        <dbReference type="ARBA" id="ARBA00022490"/>
    </source>
</evidence>
<dbReference type="SUPFAM" id="SSF82754">
    <property type="entry name" value="C-terminal, gelsolin-like domain of Sec23/24"/>
    <property type="match status" value="1"/>
</dbReference>
<dbReference type="GO" id="GO:0090110">
    <property type="term" value="P:COPII-coated vesicle cargo loading"/>
    <property type="evidence" value="ECO:0007669"/>
    <property type="project" value="TreeGrafter"/>
</dbReference>
<feature type="compositionally biased region" description="Low complexity" evidence="15">
    <location>
        <begin position="323"/>
        <end position="341"/>
    </location>
</feature>
<evidence type="ECO:0000313" key="22">
    <source>
        <dbReference type="Proteomes" id="UP000518305"/>
    </source>
</evidence>
<feature type="domain" description="Sec23/Sec24 helical" evidence="19">
    <location>
        <begin position="874"/>
        <end position="973"/>
    </location>
</feature>
<dbReference type="SUPFAM" id="SSF81811">
    <property type="entry name" value="Helical domain of Sec23/24"/>
    <property type="match status" value="1"/>
</dbReference>
<dbReference type="InterPro" id="IPR006895">
    <property type="entry name" value="Znf_Sec23_Sec24"/>
</dbReference>
<proteinExistence type="inferred from homology"/>
<evidence type="ECO:0000259" key="20">
    <source>
        <dbReference type="Pfam" id="PF08033"/>
    </source>
</evidence>
<evidence type="ECO:0000259" key="18">
    <source>
        <dbReference type="Pfam" id="PF04811"/>
    </source>
</evidence>
<dbReference type="Pfam" id="PF04810">
    <property type="entry name" value="zf-Sec23_Sec24"/>
    <property type="match status" value="1"/>
</dbReference>
<feature type="compositionally biased region" description="Pro residues" evidence="15">
    <location>
        <begin position="277"/>
        <end position="308"/>
    </location>
</feature>
<keyword evidence="10" id="KW-0862">Zinc</keyword>
<keyword evidence="9" id="KW-0256">Endoplasmic reticulum</keyword>
<feature type="domain" description="Sec23/Sec24 beta-sandwich" evidence="20">
    <location>
        <begin position="778"/>
        <end position="861"/>
    </location>
</feature>
<evidence type="ECO:0000256" key="8">
    <source>
        <dbReference type="ARBA" id="ARBA00022723"/>
    </source>
</evidence>
<organism evidence="21 22">
    <name type="scientific">Hemiprocne comata</name>
    <dbReference type="NCBI Taxonomy" id="243314"/>
    <lineage>
        <taxon>Eukaryota</taxon>
        <taxon>Metazoa</taxon>
        <taxon>Chordata</taxon>
        <taxon>Craniata</taxon>
        <taxon>Vertebrata</taxon>
        <taxon>Euteleostomi</taxon>
        <taxon>Archelosauria</taxon>
        <taxon>Archosauria</taxon>
        <taxon>Dinosauria</taxon>
        <taxon>Saurischia</taxon>
        <taxon>Theropoda</taxon>
        <taxon>Coelurosauria</taxon>
        <taxon>Aves</taxon>
        <taxon>Neognathae</taxon>
        <taxon>Neoaves</taxon>
        <taxon>Strisores</taxon>
        <taxon>Apodiformes</taxon>
        <taxon>Apodidae</taxon>
        <taxon>Hemiprocninae</taxon>
        <taxon>Hemiprocne</taxon>
    </lineage>
</organism>
<dbReference type="GO" id="GO:0005829">
    <property type="term" value="C:cytosol"/>
    <property type="evidence" value="ECO:0007669"/>
    <property type="project" value="UniProtKB-SubCell"/>
</dbReference>
<reference evidence="21 22" key="1">
    <citation type="submission" date="2019-09" db="EMBL/GenBank/DDBJ databases">
        <title>Bird 10,000 Genomes (B10K) Project - Family phase.</title>
        <authorList>
            <person name="Zhang G."/>
        </authorList>
    </citation>
    <scope>NUCLEOTIDE SEQUENCE [LARGE SCALE GENOMIC DNA]</scope>
    <source>
        <strain evidence="21">B10K-DU-001-23</strain>
        <tissue evidence="21">Muscle</tissue>
    </source>
</reference>
<dbReference type="Pfam" id="PF08033">
    <property type="entry name" value="Sec23_BS"/>
    <property type="match status" value="1"/>
</dbReference>
<dbReference type="Pfam" id="PF04815">
    <property type="entry name" value="Sec23_helical"/>
    <property type="match status" value="1"/>
</dbReference>
<dbReference type="GO" id="GO:0030127">
    <property type="term" value="C:COPII vesicle coat"/>
    <property type="evidence" value="ECO:0007669"/>
    <property type="project" value="InterPro"/>
</dbReference>
<dbReference type="InterPro" id="IPR036175">
    <property type="entry name" value="Sec23/24_helical_dom_sf"/>
</dbReference>
<evidence type="ECO:0000256" key="9">
    <source>
        <dbReference type="ARBA" id="ARBA00022824"/>
    </source>
</evidence>
<evidence type="ECO:0000256" key="15">
    <source>
        <dbReference type="SAM" id="MobiDB-lite"/>
    </source>
</evidence>
<feature type="compositionally biased region" description="Low complexity" evidence="15">
    <location>
        <begin position="234"/>
        <end position="248"/>
    </location>
</feature>
<dbReference type="SUPFAM" id="SSF53300">
    <property type="entry name" value="vWA-like"/>
    <property type="match status" value="1"/>
</dbReference>
<evidence type="ECO:0000256" key="7">
    <source>
        <dbReference type="ARBA" id="ARBA00022553"/>
    </source>
</evidence>
<dbReference type="InterPro" id="IPR006896">
    <property type="entry name" value="Sec23/24_trunk_dom"/>
</dbReference>
<dbReference type="SUPFAM" id="SSF82919">
    <property type="entry name" value="Zn-finger domain of Sec23/24"/>
    <property type="match status" value="1"/>
</dbReference>
<dbReference type="InterPro" id="IPR007123">
    <property type="entry name" value="Gelsolin-like_dom"/>
</dbReference>
<dbReference type="InterPro" id="IPR050550">
    <property type="entry name" value="SEC23_SEC24_subfamily"/>
</dbReference>
<accession>A0A7K9DU90</accession>
<feature type="region of interest" description="Disordered" evidence="15">
    <location>
        <begin position="186"/>
        <end position="381"/>
    </location>
</feature>
<evidence type="ECO:0000256" key="10">
    <source>
        <dbReference type="ARBA" id="ARBA00022833"/>
    </source>
</evidence>
<evidence type="ECO:0000256" key="13">
    <source>
        <dbReference type="ARBA" id="ARBA00023136"/>
    </source>
</evidence>
<keyword evidence="5" id="KW-0813">Transport</keyword>
<dbReference type="GO" id="GO:0008270">
    <property type="term" value="F:zinc ion binding"/>
    <property type="evidence" value="ECO:0007669"/>
    <property type="project" value="InterPro"/>
</dbReference>
<dbReference type="EMBL" id="VWZJ01013782">
    <property type="protein sequence ID" value="NXG67225.1"/>
    <property type="molecule type" value="Genomic_DNA"/>
</dbReference>
<dbReference type="InterPro" id="IPR036174">
    <property type="entry name" value="Znf_Sec23_Sec24_sf"/>
</dbReference>
<sequence length="1124" mass="121916">MSVNQQAHTGPPYGQPQPGYQGYQQPAYGGQPLPGVPQSQYGAYNGPMPGYQQPAPLQGSLRAPPASGAPPPASGASVPSGHVAYSQLGHGDVQNGIPTSAAPLQRPPASQPFLPGSAPTPVSQTSTFQQYGPPPASVQQLSNHMAGMAIGSTTASAPPPAGLGYGPPTSVPPVSGSFSATGSGLYTPYTASQGPPPSSVSQGLPLAQPPFPGQLISTQRLPTQVPGFAPPPSSTGIGPSSYPPTAGAPRPPTMPGPPLSGQTLAGPLVSQPNHVSSPPPPSTMSGPHPGPPMSGLHGPPPPTHPPQPGYQMQQNGSFGQVRGPQPNYGGAYPGAPNYGSQPGPPPPPKRLDPDSIPSPIQVIEDDRSNRGSEPFVTGARGQVPPLVTTNFLVKDQGNASPRYIRCTSYNIPCTSDMAKQSQVPLAAVIKPLATLPPEENLPYLVDHGESGPVRCNRCKAYMCPFMQFIEGGRRFQCCFCSCVTEVPPHYFQHLDHTGKRVDFYDRPELSLGSYEFLATVDYCKNNKFPSPPAFIFMIDVSYNAVKSGLVRLICEELKSLLDYLPREGNMEESAIRVGFVTYNKVLHFYNVKSSLAQPQMMVVSDVADMFVPLLDGFLVNVNESRTVIASLLDQIPEMFADTRETETVFAPVIQAGLEALKAAECAGKLFIFHTSLPIAEAPGKLKNRDDRKLINTDKEKTLFQPQTSFYNNLVKDCVAQGCCVDLFLFPNQYLDVATLGVVTYQTGGSIYKYAYFQLETDQDRFLNDLRRDVQKEVGFDAVMRVRTSTGIRATDFLGAFYMSNTTDVEMAGLDCDKTITVEFKHDDKLSEDSGALLQCALLYTSCAGQRRLRIHNLSLNCCTQLADLYRNCETDTLINYLAKYAYRGVLSSPVKAVRDALISQCAQILACYRKNCASPSSAGQLILPECMKLLPVYLNCVLKSDVLQPGPEVTTDDRAYIRQLVTSMDVAETNVFFYPRLLPLTKADVDSDSLPAAIRNSEERLSKGDIYLLENGLNIFVWVGVNVQQGLLQNLFGVSSFSHISNALSTLPVLENPFSKKVRSIVDMLQMQRSRYMKLIIVKQEDKLEMLFKHFLVEDKSLNGGASYVDFLCHMHKEIRQLLS</sequence>
<evidence type="ECO:0000259" key="17">
    <source>
        <dbReference type="Pfam" id="PF04810"/>
    </source>
</evidence>
<evidence type="ECO:0000259" key="16">
    <source>
        <dbReference type="Pfam" id="PF00626"/>
    </source>
</evidence>
<feature type="non-terminal residue" evidence="21">
    <location>
        <position position="1124"/>
    </location>
</feature>
<dbReference type="Gene3D" id="1.20.120.730">
    <property type="entry name" value="Sec23/Sec24 helical domain"/>
    <property type="match status" value="1"/>
</dbReference>
<feature type="domain" description="Zinc finger Sec23/Sec24-type" evidence="17">
    <location>
        <begin position="452"/>
        <end position="490"/>
    </location>
</feature>
<keyword evidence="6" id="KW-0963">Cytoplasm</keyword>
<dbReference type="FunFam" id="3.40.20.10:FF:000023">
    <property type="entry name" value="protein transport protein Sec24C isoform X1"/>
    <property type="match status" value="1"/>
</dbReference>
<dbReference type="GO" id="GO:0000149">
    <property type="term" value="F:SNARE binding"/>
    <property type="evidence" value="ECO:0007669"/>
    <property type="project" value="TreeGrafter"/>
</dbReference>
<dbReference type="GO" id="GO:0006886">
    <property type="term" value="P:intracellular protein transport"/>
    <property type="evidence" value="ECO:0007669"/>
    <property type="project" value="InterPro"/>
</dbReference>
<evidence type="ECO:0000256" key="12">
    <source>
        <dbReference type="ARBA" id="ARBA00022927"/>
    </source>
</evidence>
<evidence type="ECO:0000256" key="2">
    <source>
        <dbReference type="ARBA" id="ARBA00004397"/>
    </source>
</evidence>
<evidence type="ECO:0000256" key="4">
    <source>
        <dbReference type="ARBA" id="ARBA00008334"/>
    </source>
</evidence>
<gene>
    <name evidence="21" type="primary">Sec24c</name>
    <name evidence="21" type="ORF">HEMCOM_R01526</name>
</gene>
<keyword evidence="14" id="KW-0968">Cytoplasmic vesicle</keyword>
<keyword evidence="11" id="KW-0931">ER-Golgi transport</keyword>
<evidence type="ECO:0000313" key="21">
    <source>
        <dbReference type="EMBL" id="NXG67225.1"/>
    </source>
</evidence>
<feature type="region of interest" description="Disordered" evidence="15">
    <location>
        <begin position="1"/>
        <end position="138"/>
    </location>
</feature>
<keyword evidence="8" id="KW-0479">Metal-binding</keyword>
<dbReference type="InterPro" id="IPR041742">
    <property type="entry name" value="Sec24-like_trunk_dom"/>
</dbReference>
<dbReference type="Pfam" id="PF04811">
    <property type="entry name" value="Sec23_trunk"/>
    <property type="match status" value="1"/>
</dbReference>
<dbReference type="AlphaFoldDB" id="A0A7K9DU90"/>
<dbReference type="InterPro" id="IPR012990">
    <property type="entry name" value="Beta-sandwich_Sec23_24"/>
</dbReference>
<comment type="subcellular location">
    <subcellularLocation>
        <location evidence="3">Cytoplasm</location>
        <location evidence="3">Cytosol</location>
    </subcellularLocation>
    <subcellularLocation>
        <location evidence="1">Cytoplasmic vesicle</location>
        <location evidence="1">COPII-coated vesicle membrane</location>
        <topology evidence="1">Peripheral membrane protein</topology>
        <orientation evidence="1">Cytoplasmic side</orientation>
    </subcellularLocation>
    <subcellularLocation>
        <location evidence="2">Endoplasmic reticulum membrane</location>
        <topology evidence="2">Peripheral membrane protein</topology>
        <orientation evidence="2">Cytoplasmic side</orientation>
    </subcellularLocation>
</comment>
<comment type="similarity">
    <text evidence="4">Belongs to the SEC23/SEC24 family. SEC24 subfamily.</text>
</comment>
<dbReference type="OrthoDB" id="49016at2759"/>
<dbReference type="GO" id="GO:0070971">
    <property type="term" value="C:endoplasmic reticulum exit site"/>
    <property type="evidence" value="ECO:0007669"/>
    <property type="project" value="TreeGrafter"/>
</dbReference>
<feature type="compositionally biased region" description="Pro residues" evidence="15">
    <location>
        <begin position="249"/>
        <end position="258"/>
    </location>
</feature>
<dbReference type="Gene3D" id="3.40.20.10">
    <property type="entry name" value="Severin"/>
    <property type="match status" value="1"/>
</dbReference>
<dbReference type="FunFam" id="3.40.50.410:FF:000020">
    <property type="entry name" value="protein transport protein Sec24D isoform X1"/>
    <property type="match status" value="1"/>
</dbReference>
<protein>
    <submittedName>
        <fullName evidence="21">SC24C protein</fullName>
    </submittedName>
</protein>
<comment type="caution">
    <text evidence="21">The sequence shown here is derived from an EMBL/GenBank/DDBJ whole genome shotgun (WGS) entry which is preliminary data.</text>
</comment>
<evidence type="ECO:0000256" key="3">
    <source>
        <dbReference type="ARBA" id="ARBA00004514"/>
    </source>
</evidence>
<feature type="domain" description="Sec23/Sec24 trunk" evidence="18">
    <location>
        <begin position="529"/>
        <end position="773"/>
    </location>
</feature>
<dbReference type="Pfam" id="PF00626">
    <property type="entry name" value="Gelsolin"/>
    <property type="match status" value="1"/>
</dbReference>
<feature type="compositionally biased region" description="Low complexity" evidence="15">
    <location>
        <begin position="10"/>
        <end position="33"/>
    </location>
</feature>
<evidence type="ECO:0000259" key="19">
    <source>
        <dbReference type="Pfam" id="PF04815"/>
    </source>
</evidence>
<dbReference type="PANTHER" id="PTHR13803">
    <property type="entry name" value="SEC24-RELATED PROTEIN"/>
    <property type="match status" value="1"/>
</dbReference>
<evidence type="ECO:0000256" key="14">
    <source>
        <dbReference type="ARBA" id="ARBA00023329"/>
    </source>
</evidence>
<evidence type="ECO:0000256" key="1">
    <source>
        <dbReference type="ARBA" id="ARBA00004299"/>
    </source>
</evidence>
<dbReference type="InterPro" id="IPR006900">
    <property type="entry name" value="Sec23/24_helical_dom"/>
</dbReference>